<proteinExistence type="predicted"/>
<protein>
    <submittedName>
        <fullName evidence="2">Pseudouridine synthase</fullName>
    </submittedName>
</protein>
<gene>
    <name evidence="2" type="ORF">GWK48_05300</name>
</gene>
<dbReference type="KEGG" id="mten:GWK48_05300"/>
<name>A0A6N0NT38_9CREN</name>
<dbReference type="InterPro" id="IPR015947">
    <property type="entry name" value="PUA-like_sf"/>
</dbReference>
<dbReference type="Pfam" id="PF14810">
    <property type="entry name" value="TGT_C2"/>
    <property type="match status" value="1"/>
</dbReference>
<accession>A0A6N0NT38</accession>
<dbReference type="CDD" id="cd21149">
    <property type="entry name" value="PUA_archaeosine_TGT"/>
    <property type="match status" value="1"/>
</dbReference>
<keyword evidence="3" id="KW-1185">Reference proteome</keyword>
<reference evidence="2 3" key="1">
    <citation type="submission" date="2020-02" db="EMBL/GenBank/DDBJ databases">
        <title>Comparative genome analysis reveals the metabolism and evolution of the thermophilic archaeal genus Metallosphaera.</title>
        <authorList>
            <person name="Jiang C."/>
        </authorList>
    </citation>
    <scope>NUCLEOTIDE SEQUENCE [LARGE SCALE GENOMIC DNA]</scope>
    <source>
        <strain evidence="2 3">Ric-A</strain>
    </source>
</reference>
<organism evidence="2 3">
    <name type="scientific">Metallosphaera tengchongensis</name>
    <dbReference type="NCBI Taxonomy" id="1532350"/>
    <lineage>
        <taxon>Archaea</taxon>
        <taxon>Thermoproteota</taxon>
        <taxon>Thermoprotei</taxon>
        <taxon>Sulfolobales</taxon>
        <taxon>Sulfolobaceae</taxon>
        <taxon>Metallosphaera</taxon>
    </lineage>
</organism>
<dbReference type="InterPro" id="IPR004521">
    <property type="entry name" value="Uncharacterised_CHP00451"/>
</dbReference>
<dbReference type="InterPro" id="IPR038250">
    <property type="entry name" value="TGT_C2_sf"/>
</dbReference>
<dbReference type="SMART" id="SM00359">
    <property type="entry name" value="PUA"/>
    <property type="match status" value="1"/>
</dbReference>
<dbReference type="Gene3D" id="3.10.450.90">
    <property type="entry name" value="ArcTGT, C2 domain"/>
    <property type="match status" value="1"/>
</dbReference>
<dbReference type="OrthoDB" id="7576at2157"/>
<dbReference type="GO" id="GO:0003723">
    <property type="term" value="F:RNA binding"/>
    <property type="evidence" value="ECO:0007669"/>
    <property type="project" value="InterPro"/>
</dbReference>
<dbReference type="Gene3D" id="2.30.130.10">
    <property type="entry name" value="PUA domain"/>
    <property type="match status" value="1"/>
</dbReference>
<dbReference type="AlphaFoldDB" id="A0A6N0NT38"/>
<evidence type="ECO:0000313" key="3">
    <source>
        <dbReference type="Proteomes" id="UP000509301"/>
    </source>
</evidence>
<feature type="domain" description="PUA" evidence="1">
    <location>
        <begin position="94"/>
        <end position="169"/>
    </location>
</feature>
<dbReference type="PROSITE" id="PS50890">
    <property type="entry name" value="PUA"/>
    <property type="match status" value="1"/>
</dbReference>
<dbReference type="Proteomes" id="UP000509301">
    <property type="component" value="Chromosome"/>
</dbReference>
<evidence type="ECO:0000259" key="1">
    <source>
        <dbReference type="SMART" id="SM00359"/>
    </source>
</evidence>
<dbReference type="Pfam" id="PF01472">
    <property type="entry name" value="PUA"/>
    <property type="match status" value="1"/>
</dbReference>
<dbReference type="InterPro" id="IPR029402">
    <property type="entry name" value="TGT_C2"/>
</dbReference>
<dbReference type="SUPFAM" id="SSF88802">
    <property type="entry name" value="Pre-PUA domain"/>
    <property type="match status" value="1"/>
</dbReference>
<dbReference type="EMBL" id="CP049074">
    <property type="protein sequence ID" value="QKQ99871.1"/>
    <property type="molecule type" value="Genomic_DNA"/>
</dbReference>
<sequence length="172" mass="19916">MNRLKQFVTDPEDVGSHFEYLKSIFGYQFGEEVSDCVFRDNQFFKIQRSVNTWRIRNVLYDGELFLVLRPQDGLFSLTLKSASLIKQCAPFPDYRVAVKREVKDVIQNETGNVFAKHVVEVDRSLRSGDEAIIVSEDDELIGVGKMRLSGSEVMEYKRGVAVSVRERWKKRK</sequence>
<dbReference type="InterPro" id="IPR002478">
    <property type="entry name" value="PUA"/>
</dbReference>
<dbReference type="SUPFAM" id="SSF88697">
    <property type="entry name" value="PUA domain-like"/>
    <property type="match status" value="1"/>
</dbReference>
<dbReference type="InterPro" id="IPR036974">
    <property type="entry name" value="PUA_sf"/>
</dbReference>
<evidence type="ECO:0000313" key="2">
    <source>
        <dbReference type="EMBL" id="QKQ99871.1"/>
    </source>
</evidence>
<dbReference type="GeneID" id="55641344"/>
<dbReference type="RefSeq" id="WP_174630280.1">
    <property type="nucleotide sequence ID" value="NZ_CP049074.1"/>
</dbReference>
<dbReference type="NCBIfam" id="TIGR00451">
    <property type="entry name" value="unchar_dom_2"/>
    <property type="match status" value="1"/>
</dbReference>